<evidence type="ECO:0000256" key="5">
    <source>
        <dbReference type="SAM" id="MobiDB-lite"/>
    </source>
</evidence>
<organism evidence="9 10">
    <name type="scientific">Clavelina lepadiformis</name>
    <name type="common">Light-bulb sea squirt</name>
    <name type="synonym">Ascidia lepadiformis</name>
    <dbReference type="NCBI Taxonomy" id="159417"/>
    <lineage>
        <taxon>Eukaryota</taxon>
        <taxon>Metazoa</taxon>
        <taxon>Chordata</taxon>
        <taxon>Tunicata</taxon>
        <taxon>Ascidiacea</taxon>
        <taxon>Aplousobranchia</taxon>
        <taxon>Clavelinidae</taxon>
        <taxon>Clavelina</taxon>
    </lineage>
</organism>
<feature type="transmembrane region" description="Helical" evidence="6">
    <location>
        <begin position="568"/>
        <end position="588"/>
    </location>
</feature>
<dbReference type="Proteomes" id="UP001642483">
    <property type="component" value="Unassembled WGS sequence"/>
</dbReference>
<feature type="domain" description="Neurotransmitter-gated ion-channel ligand-binding" evidence="7">
    <location>
        <begin position="22"/>
        <end position="182"/>
    </location>
</feature>
<accession>A0ABP0FZE4</accession>
<name>A0ABP0FZE4_CLALP</name>
<dbReference type="PROSITE" id="PS00236">
    <property type="entry name" value="NEUROTR_ION_CHANNEL"/>
    <property type="match status" value="1"/>
</dbReference>
<reference evidence="9 10" key="1">
    <citation type="submission" date="2024-02" db="EMBL/GenBank/DDBJ databases">
        <authorList>
            <person name="Daric V."/>
            <person name="Darras S."/>
        </authorList>
    </citation>
    <scope>NUCLEOTIDE SEQUENCE [LARGE SCALE GENOMIC DNA]</scope>
</reference>
<evidence type="ECO:0000256" key="1">
    <source>
        <dbReference type="ARBA" id="ARBA00004141"/>
    </source>
</evidence>
<proteinExistence type="predicted"/>
<comment type="subcellular location">
    <subcellularLocation>
        <location evidence="1">Membrane</location>
        <topology evidence="1">Multi-pass membrane protein</topology>
    </subcellularLocation>
</comment>
<sequence length="593" mass="67704">MLTSAGRSGSKAGPKIAAGYGVLDLDEKSQILKSVISAGLRWSDQLLTWKPENFDNLTEIIIPVSKVWKPDILCEEDIANEPYSPRIPYVTVTHEGEISHHEPVQYETTCSVNIAYFPFDKQVCTISMVSWSLSSAKLDLVSRRNAEEMMTYTKDYFLASGEWILDQIIVKKRSVDYSQLEQDVIKNYIEEYEHHSNEPINISTSHIRQLFINPKLKIKDIAPDRVTNHHWTDIKYTYTFRRNSSLHLQSMLFPAILLTTISLLGFYLPPDSGERIGLQITILLTFMVFLLTVSNMFPASTGPFLGIYYVICMVLLGLNIAMTILVLYLYFIVAPFSICHEEGRDSICLREIPNWIKIFLVLIGEYKSLKNFSLSDTTEKKHGAKNINSARFSLLQKLKKPFQARGKGDINGRNAVVNFDKSATDPVIIKTIILSEKNNEKLKNRLNGDENYHGICLRKLTNNASTCENNSTCTCNVTSKRKIKRTSPHKRNLENSKEHRKEQDKVDDDNTASLSFKKELKRLIVCIESISDYLQNHQRHITTAAKDKAVEDKWKEIVRNVDHGCLRLYFFLLIASNLSILLTAFITANMSQQ</sequence>
<evidence type="ECO:0000313" key="10">
    <source>
        <dbReference type="Proteomes" id="UP001642483"/>
    </source>
</evidence>
<dbReference type="SUPFAM" id="SSF90112">
    <property type="entry name" value="Neurotransmitter-gated ion-channel transmembrane pore"/>
    <property type="match status" value="1"/>
</dbReference>
<evidence type="ECO:0000256" key="2">
    <source>
        <dbReference type="ARBA" id="ARBA00022692"/>
    </source>
</evidence>
<feature type="compositionally biased region" description="Basic residues" evidence="5">
    <location>
        <begin position="480"/>
        <end position="490"/>
    </location>
</feature>
<dbReference type="InterPro" id="IPR006201">
    <property type="entry name" value="Neur_channel"/>
</dbReference>
<keyword evidence="2 6" id="KW-0812">Transmembrane</keyword>
<keyword evidence="4 6" id="KW-0472">Membrane</keyword>
<dbReference type="PANTHER" id="PTHR18945">
    <property type="entry name" value="NEUROTRANSMITTER GATED ION CHANNEL"/>
    <property type="match status" value="1"/>
</dbReference>
<feature type="region of interest" description="Disordered" evidence="5">
    <location>
        <begin position="480"/>
        <end position="508"/>
    </location>
</feature>
<dbReference type="Gene3D" id="2.70.170.10">
    <property type="entry name" value="Neurotransmitter-gated ion-channel ligand-binding domain"/>
    <property type="match status" value="1"/>
</dbReference>
<feature type="transmembrane region" description="Helical" evidence="6">
    <location>
        <begin position="251"/>
        <end position="270"/>
    </location>
</feature>
<dbReference type="Gene3D" id="1.20.58.390">
    <property type="entry name" value="Neurotransmitter-gated ion-channel transmembrane domain"/>
    <property type="match status" value="1"/>
</dbReference>
<dbReference type="InterPro" id="IPR036734">
    <property type="entry name" value="Neur_chan_lig-bd_sf"/>
</dbReference>
<dbReference type="InterPro" id="IPR018000">
    <property type="entry name" value="Neurotransmitter_ion_chnl_CS"/>
</dbReference>
<evidence type="ECO:0000313" key="9">
    <source>
        <dbReference type="EMBL" id="CAK8683899.1"/>
    </source>
</evidence>
<dbReference type="InterPro" id="IPR038050">
    <property type="entry name" value="Neuro_actylchol_rec"/>
</dbReference>
<gene>
    <name evidence="9" type="ORF">CVLEPA_LOCUS14914</name>
</gene>
<dbReference type="InterPro" id="IPR006029">
    <property type="entry name" value="Neurotrans-gated_channel_TM"/>
</dbReference>
<evidence type="ECO:0000259" key="8">
    <source>
        <dbReference type="Pfam" id="PF02932"/>
    </source>
</evidence>
<evidence type="ECO:0000256" key="3">
    <source>
        <dbReference type="ARBA" id="ARBA00022989"/>
    </source>
</evidence>
<dbReference type="SUPFAM" id="SSF63712">
    <property type="entry name" value="Nicotinic receptor ligand binding domain-like"/>
    <property type="match status" value="1"/>
</dbReference>
<dbReference type="Pfam" id="PF02932">
    <property type="entry name" value="Neur_chan_memb"/>
    <property type="match status" value="1"/>
</dbReference>
<feature type="transmembrane region" description="Helical" evidence="6">
    <location>
        <begin position="306"/>
        <end position="331"/>
    </location>
</feature>
<feature type="transmembrane region" description="Helical" evidence="6">
    <location>
        <begin position="276"/>
        <end position="294"/>
    </location>
</feature>
<evidence type="ECO:0000256" key="6">
    <source>
        <dbReference type="SAM" id="Phobius"/>
    </source>
</evidence>
<keyword evidence="3 6" id="KW-1133">Transmembrane helix</keyword>
<dbReference type="Pfam" id="PF02931">
    <property type="entry name" value="Neur_chan_LBD"/>
    <property type="match status" value="1"/>
</dbReference>
<dbReference type="EMBL" id="CAWYQH010000097">
    <property type="protein sequence ID" value="CAK8683899.1"/>
    <property type="molecule type" value="Genomic_DNA"/>
</dbReference>
<evidence type="ECO:0000259" key="7">
    <source>
        <dbReference type="Pfam" id="PF02931"/>
    </source>
</evidence>
<evidence type="ECO:0000256" key="4">
    <source>
        <dbReference type="ARBA" id="ARBA00023136"/>
    </source>
</evidence>
<feature type="compositionally biased region" description="Basic and acidic residues" evidence="5">
    <location>
        <begin position="491"/>
        <end position="504"/>
    </location>
</feature>
<dbReference type="InterPro" id="IPR006202">
    <property type="entry name" value="Neur_chan_lig-bd"/>
</dbReference>
<keyword evidence="10" id="KW-1185">Reference proteome</keyword>
<feature type="domain" description="Neurotransmitter-gated ion-channel transmembrane" evidence="8">
    <location>
        <begin position="252"/>
        <end position="580"/>
    </location>
</feature>
<dbReference type="InterPro" id="IPR036719">
    <property type="entry name" value="Neuro-gated_channel_TM_sf"/>
</dbReference>
<protein>
    <submittedName>
        <fullName evidence="9">Uncharacterized protein</fullName>
    </submittedName>
</protein>
<comment type="caution">
    <text evidence="9">The sequence shown here is derived from an EMBL/GenBank/DDBJ whole genome shotgun (WGS) entry which is preliminary data.</text>
</comment>
<dbReference type="CDD" id="cd19051">
    <property type="entry name" value="LGIC_TM_cation"/>
    <property type="match status" value="1"/>
</dbReference>